<dbReference type="Gene3D" id="3.30.450.50">
    <property type="entry name" value="Longin domain"/>
    <property type="match status" value="1"/>
</dbReference>
<dbReference type="GO" id="GO:0008270">
    <property type="term" value="F:zinc ion binding"/>
    <property type="evidence" value="ECO:0007669"/>
    <property type="project" value="UniProtKB-KW"/>
</dbReference>
<evidence type="ECO:0000256" key="8">
    <source>
        <dbReference type="ARBA" id="ARBA00022771"/>
    </source>
</evidence>
<evidence type="ECO:0000256" key="6">
    <source>
        <dbReference type="ARBA" id="ARBA00022723"/>
    </source>
</evidence>
<evidence type="ECO:0000256" key="3">
    <source>
        <dbReference type="ARBA" id="ARBA00022448"/>
    </source>
</evidence>
<dbReference type="SUPFAM" id="SSF57863">
    <property type="entry name" value="ArfGap/RecO-like zinc finger"/>
    <property type="match status" value="1"/>
</dbReference>
<feature type="region of interest" description="Disordered" evidence="19">
    <location>
        <begin position="258"/>
        <end position="279"/>
    </location>
</feature>
<evidence type="ECO:0000256" key="7">
    <source>
        <dbReference type="ARBA" id="ARBA00022737"/>
    </source>
</evidence>
<evidence type="ECO:0000256" key="11">
    <source>
        <dbReference type="ARBA" id="ARBA00022871"/>
    </source>
</evidence>
<dbReference type="Gene3D" id="1.10.220.150">
    <property type="entry name" value="Arf GTPase activating protein"/>
    <property type="match status" value="1"/>
</dbReference>
<keyword evidence="11" id="KW-0744">Spermatogenesis</keyword>
<feature type="region of interest" description="Disordered" evidence="19">
    <location>
        <begin position="172"/>
        <end position="195"/>
    </location>
</feature>
<dbReference type="PANTHER" id="PTHR46134">
    <property type="entry name" value="DRONGO, ISOFORM F"/>
    <property type="match status" value="1"/>
</dbReference>
<evidence type="ECO:0000256" key="15">
    <source>
        <dbReference type="ARBA" id="ARBA00023329"/>
    </source>
</evidence>
<reference evidence="21" key="1">
    <citation type="submission" date="2025-08" db="UniProtKB">
        <authorList>
            <consortium name="Ensembl"/>
        </authorList>
    </citation>
    <scope>IDENTIFICATION</scope>
</reference>
<dbReference type="InterPro" id="IPR001164">
    <property type="entry name" value="ArfGAP_dom"/>
</dbReference>
<evidence type="ECO:0000256" key="9">
    <source>
        <dbReference type="ARBA" id="ARBA00022782"/>
    </source>
</evidence>
<feature type="region of interest" description="Disordered" evidence="19">
    <location>
        <begin position="349"/>
        <end position="370"/>
    </location>
</feature>
<feature type="compositionally biased region" description="Polar residues" evidence="19">
    <location>
        <begin position="261"/>
        <end position="279"/>
    </location>
</feature>
<keyword evidence="12" id="KW-0238">DNA-binding</keyword>
<dbReference type="GO" id="GO:0005634">
    <property type="term" value="C:nucleus"/>
    <property type="evidence" value="ECO:0007669"/>
    <property type="project" value="UniProtKB-SubCell"/>
</dbReference>
<name>A0A8B9DTG7_ANSCY</name>
<keyword evidence="3" id="KW-0813">Transport</keyword>
<evidence type="ECO:0000313" key="21">
    <source>
        <dbReference type="Ensembl" id="ENSACDP00005010771.1"/>
    </source>
</evidence>
<dbReference type="FunFam" id="1.10.220.150:FF:000005">
    <property type="entry name" value="Arf-GAP domain and FG repeat-containing protein 1"/>
    <property type="match status" value="1"/>
</dbReference>
<evidence type="ECO:0000256" key="17">
    <source>
        <dbReference type="ARBA" id="ARBA00078983"/>
    </source>
</evidence>
<evidence type="ECO:0000256" key="14">
    <source>
        <dbReference type="ARBA" id="ARBA00023242"/>
    </source>
</evidence>
<dbReference type="GO" id="GO:0005096">
    <property type="term" value="F:GTPase activator activity"/>
    <property type="evidence" value="ECO:0007669"/>
    <property type="project" value="InterPro"/>
</dbReference>
<dbReference type="InterPro" id="IPR052248">
    <property type="entry name" value="Arf-GAP_FG-repeat_protein"/>
</dbReference>
<dbReference type="GO" id="GO:0016020">
    <property type="term" value="C:membrane"/>
    <property type="evidence" value="ECO:0007669"/>
    <property type="project" value="TreeGrafter"/>
</dbReference>
<evidence type="ECO:0000313" key="22">
    <source>
        <dbReference type="Proteomes" id="UP000694521"/>
    </source>
</evidence>
<evidence type="ECO:0000256" key="12">
    <source>
        <dbReference type="ARBA" id="ARBA00023125"/>
    </source>
</evidence>
<dbReference type="SMART" id="SM00105">
    <property type="entry name" value="ArfGap"/>
    <property type="match status" value="1"/>
</dbReference>
<evidence type="ECO:0000259" key="20">
    <source>
        <dbReference type="PROSITE" id="PS50115"/>
    </source>
</evidence>
<keyword evidence="22" id="KW-1185">Reference proteome</keyword>
<dbReference type="GO" id="GO:0045109">
    <property type="term" value="P:intermediate filament organization"/>
    <property type="evidence" value="ECO:0007669"/>
    <property type="project" value="TreeGrafter"/>
</dbReference>
<evidence type="ECO:0000256" key="4">
    <source>
        <dbReference type="ARBA" id="ARBA00022473"/>
    </source>
</evidence>
<comment type="subcellular location">
    <subcellularLocation>
        <location evidence="2">Cytoplasmic vesicle</location>
    </subcellularLocation>
    <subcellularLocation>
        <location evidence="1">Nucleus</location>
    </subcellularLocation>
</comment>
<keyword evidence="6" id="KW-0479">Metal-binding</keyword>
<organism evidence="21 22">
    <name type="scientific">Anser cygnoides</name>
    <name type="common">Swan goose</name>
    <dbReference type="NCBI Taxonomy" id="8845"/>
    <lineage>
        <taxon>Eukaryota</taxon>
        <taxon>Metazoa</taxon>
        <taxon>Chordata</taxon>
        <taxon>Craniata</taxon>
        <taxon>Vertebrata</taxon>
        <taxon>Euteleostomi</taxon>
        <taxon>Archelosauria</taxon>
        <taxon>Archosauria</taxon>
        <taxon>Dinosauria</taxon>
        <taxon>Saurischia</taxon>
        <taxon>Theropoda</taxon>
        <taxon>Coelurosauria</taxon>
        <taxon>Aves</taxon>
        <taxon>Neognathae</taxon>
        <taxon>Galloanserae</taxon>
        <taxon>Anseriformes</taxon>
        <taxon>Anatidae</taxon>
        <taxon>Anserinae</taxon>
        <taxon>Anser</taxon>
    </lineage>
</organism>
<protein>
    <recommendedName>
        <fullName evidence="16">Arf-GAP domain and FG repeat-containing protein 1</fullName>
    </recommendedName>
    <alternativeName>
        <fullName evidence="17">Nucleoporin-like protein RIP</fullName>
    </alternativeName>
</protein>
<evidence type="ECO:0000256" key="16">
    <source>
        <dbReference type="ARBA" id="ARBA00069633"/>
    </source>
</evidence>
<dbReference type="GO" id="GO:0001675">
    <property type="term" value="P:acrosome assembly"/>
    <property type="evidence" value="ECO:0007669"/>
    <property type="project" value="TreeGrafter"/>
</dbReference>
<dbReference type="AlphaFoldDB" id="A0A8B9DTG7"/>
<dbReference type="PANTHER" id="PTHR46134:SF3">
    <property type="entry name" value="ARFGAP WITH FG REPEATS 1"/>
    <property type="match status" value="1"/>
</dbReference>
<keyword evidence="15" id="KW-0968">Cytoplasmic vesicle</keyword>
<dbReference type="GO" id="GO:0007289">
    <property type="term" value="P:spermatid nucleus differentiation"/>
    <property type="evidence" value="ECO:0007669"/>
    <property type="project" value="TreeGrafter"/>
</dbReference>
<dbReference type="InterPro" id="IPR038508">
    <property type="entry name" value="ArfGAP_dom_sf"/>
</dbReference>
<dbReference type="CDD" id="cd08857">
    <property type="entry name" value="ArfGap_AGFG1"/>
    <property type="match status" value="1"/>
</dbReference>
<sequence>MAASAKRKQEEKHLKLLREMSSLPPNRKCFDCDQRGPTYTDMTVGSFVCTSCSGILRGLNPPHRVKSISMTTFTQQEIEFLQKHGNEVCKQIWLGLFDDRSSAIPDFRDPQKVKEFLQEKYEKKRWYVPPEQAKVVASVHASISGSSASSTSSTPEVKPLKSLLGEAAPALHLNKGTPSQSPVVVRSQGQQQQEKKQFDLLSDLGSDIFAAPAPQSTATANFANFAHFNSHTAQNSANAGFANFDAFGQSSGSSSFGGFPTASQSSFQPQNTGGSAGSVNANFAHFDNFPKSSSADFGAFNASQSNATATGASKAAVNKPNLQSADKYAALANLDNIFSAGQGGSEQGSGFSTVVSASGGPALSAPNQSSASSDKYAALAELDSVFSSTATSSNAYTSTSNVSSSAFGTVPVAATAQTQPASSSVPAPFGATPSTNPFVAAPVAPVAPSTNPFQTNSRGTTAATFGTASMSMPAGFGTPASYSLPTSFSGNFQQPTFPTQAAFPQQTAFGQQPNGAGFAAFGQAKPVVTPFGQVAAVGVSSNPFMAGAPTGQFPTGSSSTNPFL</sequence>
<proteinExistence type="predicted"/>
<dbReference type="GO" id="GO:0003677">
    <property type="term" value="F:DNA binding"/>
    <property type="evidence" value="ECO:0007669"/>
    <property type="project" value="UniProtKB-KW"/>
</dbReference>
<keyword evidence="5" id="KW-0597">Phosphoprotein</keyword>
<dbReference type="FunFam" id="3.30.450.50:FF:000005">
    <property type="entry name" value="arf-GAP domain and FG repeat-containing protein 1"/>
    <property type="match status" value="1"/>
</dbReference>
<dbReference type="PRINTS" id="PR00405">
    <property type="entry name" value="REVINTRACTNG"/>
</dbReference>
<evidence type="ECO:0000256" key="2">
    <source>
        <dbReference type="ARBA" id="ARBA00004541"/>
    </source>
</evidence>
<keyword evidence="14" id="KW-0539">Nucleus</keyword>
<keyword evidence="7" id="KW-0677">Repeat</keyword>
<reference evidence="21" key="2">
    <citation type="submission" date="2025-09" db="UniProtKB">
        <authorList>
            <consortium name="Ensembl"/>
        </authorList>
    </citation>
    <scope>IDENTIFICATION</scope>
</reference>
<feature type="domain" description="Arf-GAP" evidence="20">
    <location>
        <begin position="11"/>
        <end position="135"/>
    </location>
</feature>
<evidence type="ECO:0000256" key="1">
    <source>
        <dbReference type="ARBA" id="ARBA00004123"/>
    </source>
</evidence>
<feature type="compositionally biased region" description="Low complexity" evidence="19">
    <location>
        <begin position="179"/>
        <end position="192"/>
    </location>
</feature>
<keyword evidence="13" id="KW-0325">Glycoprotein</keyword>
<evidence type="ECO:0000256" key="18">
    <source>
        <dbReference type="PROSITE-ProRule" id="PRU00288"/>
    </source>
</evidence>
<dbReference type="Ensembl" id="ENSACDT00005012907.1">
    <property type="protein sequence ID" value="ENSACDP00005010771.1"/>
    <property type="gene ID" value="ENSACDG00005007849.1"/>
</dbReference>
<evidence type="ECO:0000256" key="5">
    <source>
        <dbReference type="ARBA" id="ARBA00022553"/>
    </source>
</evidence>
<evidence type="ECO:0000256" key="10">
    <source>
        <dbReference type="ARBA" id="ARBA00022833"/>
    </source>
</evidence>
<dbReference type="Pfam" id="PF01412">
    <property type="entry name" value="ArfGap"/>
    <property type="match status" value="1"/>
</dbReference>
<dbReference type="InterPro" id="IPR037278">
    <property type="entry name" value="ARFGAP/RecO"/>
</dbReference>
<dbReference type="Proteomes" id="UP000694521">
    <property type="component" value="Unplaced"/>
</dbReference>
<keyword evidence="4" id="KW-0217">Developmental protein</keyword>
<keyword evidence="9" id="KW-0221">Differentiation</keyword>
<dbReference type="PROSITE" id="PS50115">
    <property type="entry name" value="ARFGAP"/>
    <property type="match status" value="1"/>
</dbReference>
<keyword evidence="10" id="KW-0862">Zinc</keyword>
<keyword evidence="8 18" id="KW-0863">Zinc-finger</keyword>
<evidence type="ECO:0000256" key="19">
    <source>
        <dbReference type="SAM" id="MobiDB-lite"/>
    </source>
</evidence>
<evidence type="ECO:0000256" key="13">
    <source>
        <dbReference type="ARBA" id="ARBA00023180"/>
    </source>
</evidence>
<dbReference type="GO" id="GO:0031410">
    <property type="term" value="C:cytoplasmic vesicle"/>
    <property type="evidence" value="ECO:0007669"/>
    <property type="project" value="UniProtKB-SubCell"/>
</dbReference>
<accession>A0A8B9DTG7</accession>